<evidence type="ECO:0000313" key="9">
    <source>
        <dbReference type="EMBL" id="KAK8090455.1"/>
    </source>
</evidence>
<evidence type="ECO:0000256" key="1">
    <source>
        <dbReference type="ARBA" id="ARBA00004141"/>
    </source>
</evidence>
<feature type="transmembrane region" description="Helical" evidence="6">
    <location>
        <begin position="131"/>
        <end position="154"/>
    </location>
</feature>
<dbReference type="PANTHER" id="PTHR33048:SF42">
    <property type="entry name" value="INTEGRAL MEMBRANE PROTEIN"/>
    <property type="match status" value="1"/>
</dbReference>
<evidence type="ECO:0000256" key="3">
    <source>
        <dbReference type="ARBA" id="ARBA00022989"/>
    </source>
</evidence>
<evidence type="ECO:0000256" key="5">
    <source>
        <dbReference type="ARBA" id="ARBA00038359"/>
    </source>
</evidence>
<dbReference type="InterPro" id="IPR052337">
    <property type="entry name" value="SAT4-like"/>
</dbReference>
<feature type="signal peptide" evidence="7">
    <location>
        <begin position="1"/>
        <end position="15"/>
    </location>
</feature>
<evidence type="ECO:0000256" key="6">
    <source>
        <dbReference type="SAM" id="Phobius"/>
    </source>
</evidence>
<name>A0ABR1X4W7_9PEZI</name>
<keyword evidence="4 6" id="KW-0472">Membrane</keyword>
<dbReference type="GeneID" id="92042791"/>
<dbReference type="Pfam" id="PF20684">
    <property type="entry name" value="Fung_rhodopsin"/>
    <property type="match status" value="1"/>
</dbReference>
<evidence type="ECO:0000256" key="2">
    <source>
        <dbReference type="ARBA" id="ARBA00022692"/>
    </source>
</evidence>
<keyword evidence="3 6" id="KW-1133">Transmembrane helix</keyword>
<feature type="transmembrane region" description="Helical" evidence="6">
    <location>
        <begin position="210"/>
        <end position="228"/>
    </location>
</feature>
<feature type="transmembrane region" description="Helical" evidence="6">
    <location>
        <begin position="59"/>
        <end position="80"/>
    </location>
</feature>
<evidence type="ECO:0000256" key="7">
    <source>
        <dbReference type="SAM" id="SignalP"/>
    </source>
</evidence>
<feature type="transmembrane region" description="Helical" evidence="6">
    <location>
        <begin position="248"/>
        <end position="275"/>
    </location>
</feature>
<dbReference type="RefSeq" id="XP_066673349.1">
    <property type="nucleotide sequence ID" value="XM_066809731.1"/>
</dbReference>
<evidence type="ECO:0000256" key="4">
    <source>
        <dbReference type="ARBA" id="ARBA00023136"/>
    </source>
</evidence>
<organism evidence="9 10">
    <name type="scientific">Apiospora hydei</name>
    <dbReference type="NCBI Taxonomy" id="1337664"/>
    <lineage>
        <taxon>Eukaryota</taxon>
        <taxon>Fungi</taxon>
        <taxon>Dikarya</taxon>
        <taxon>Ascomycota</taxon>
        <taxon>Pezizomycotina</taxon>
        <taxon>Sordariomycetes</taxon>
        <taxon>Xylariomycetidae</taxon>
        <taxon>Amphisphaeriales</taxon>
        <taxon>Apiosporaceae</taxon>
        <taxon>Apiospora</taxon>
    </lineage>
</organism>
<keyword evidence="7" id="KW-0732">Signal</keyword>
<feature type="domain" description="Rhodopsin" evidence="8">
    <location>
        <begin position="43"/>
        <end position="276"/>
    </location>
</feature>
<evidence type="ECO:0000259" key="8">
    <source>
        <dbReference type="Pfam" id="PF20684"/>
    </source>
</evidence>
<dbReference type="PANTHER" id="PTHR33048">
    <property type="entry name" value="PTH11-LIKE INTEGRAL MEMBRANE PROTEIN (AFU_ORTHOLOGUE AFUA_5G11245)"/>
    <property type="match status" value="1"/>
</dbReference>
<feature type="transmembrane region" description="Helical" evidence="6">
    <location>
        <begin position="25"/>
        <end position="47"/>
    </location>
</feature>
<dbReference type="EMBL" id="JAQQWN010000004">
    <property type="protein sequence ID" value="KAK8090455.1"/>
    <property type="molecule type" value="Genomic_DNA"/>
</dbReference>
<protein>
    <recommendedName>
        <fullName evidence="8">Rhodopsin domain-containing protein</fullName>
    </recommendedName>
</protein>
<sequence length="355" mass="39472">MMMFLFLFLPELAHAASPLGEPAVLIDSSIWSMFAISALFLSLRFYCRLHHSKQLMRDDCILAAGWACMLASTSLLTRAMSLGYIDTVLGDAIITLLARCAHTCHMASLSLTKTSFAVTLIPITRAWQRNVVWFIIGSLNIVFAIHIVLLWRPFCQGETPYDLHVSCWDASHAVTLNIFSSLYSSLADFVLALLPRKVLMDLQMRKSERISLAIGMSFGVVAGVTGIMKAVQSVTTLDSRVPDFEYNLVIFWIFTLAEPNATIIAACVPVLRVLFKDARKRYYGSESPSTGRYIRPSHHGSGAFAGRAAPRSVECADSQSEQGILDGGITRTREYVVGFDEDRSFEMRDHLSIKK</sequence>
<accession>A0ABR1X4W7</accession>
<keyword evidence="2 6" id="KW-0812">Transmembrane</keyword>
<keyword evidence="10" id="KW-1185">Reference proteome</keyword>
<feature type="chain" id="PRO_5046735713" description="Rhodopsin domain-containing protein" evidence="7">
    <location>
        <begin position="16"/>
        <end position="355"/>
    </location>
</feature>
<evidence type="ECO:0000313" key="10">
    <source>
        <dbReference type="Proteomes" id="UP001433268"/>
    </source>
</evidence>
<comment type="similarity">
    <text evidence="5">Belongs to the SAT4 family.</text>
</comment>
<dbReference type="InterPro" id="IPR049326">
    <property type="entry name" value="Rhodopsin_dom_fungi"/>
</dbReference>
<dbReference type="Proteomes" id="UP001433268">
    <property type="component" value="Unassembled WGS sequence"/>
</dbReference>
<reference evidence="9 10" key="1">
    <citation type="submission" date="2023-01" db="EMBL/GenBank/DDBJ databases">
        <title>Analysis of 21 Apiospora genomes using comparative genomics revels a genus with tremendous synthesis potential of carbohydrate active enzymes and secondary metabolites.</title>
        <authorList>
            <person name="Sorensen T."/>
        </authorList>
    </citation>
    <scope>NUCLEOTIDE SEQUENCE [LARGE SCALE GENOMIC DNA]</scope>
    <source>
        <strain evidence="9 10">CBS 114990</strain>
    </source>
</reference>
<gene>
    <name evidence="9" type="ORF">PG997_005416</name>
</gene>
<comment type="caution">
    <text evidence="9">The sequence shown here is derived from an EMBL/GenBank/DDBJ whole genome shotgun (WGS) entry which is preliminary data.</text>
</comment>
<comment type="subcellular location">
    <subcellularLocation>
        <location evidence="1">Membrane</location>
        <topology evidence="1">Multi-pass membrane protein</topology>
    </subcellularLocation>
</comment>
<feature type="transmembrane region" description="Helical" evidence="6">
    <location>
        <begin position="92"/>
        <end position="111"/>
    </location>
</feature>
<feature type="transmembrane region" description="Helical" evidence="6">
    <location>
        <begin position="174"/>
        <end position="194"/>
    </location>
</feature>
<proteinExistence type="inferred from homology"/>